<dbReference type="EMBL" id="JAFIRN010000007">
    <property type="protein sequence ID" value="KAG5845021.1"/>
    <property type="molecule type" value="Genomic_DNA"/>
</dbReference>
<proteinExistence type="predicted"/>
<feature type="non-terminal residue" evidence="1">
    <location>
        <position position="1"/>
    </location>
</feature>
<gene>
    <name evidence="1" type="ORF">ANANG_G00134340</name>
</gene>
<protein>
    <submittedName>
        <fullName evidence="1">Uncharacterized protein</fullName>
    </submittedName>
</protein>
<name>A0A9D3RXF0_ANGAN</name>
<dbReference type="AlphaFoldDB" id="A0A9D3RXF0"/>
<evidence type="ECO:0000313" key="2">
    <source>
        <dbReference type="Proteomes" id="UP001044222"/>
    </source>
</evidence>
<accession>A0A9D3RXF0</accession>
<dbReference type="Proteomes" id="UP001044222">
    <property type="component" value="Chromosome 7"/>
</dbReference>
<sequence length="53" mass="6025">CEVCRKWKRLGNTVVANELGCGSREGTFSSLKLHDHTCNTKKYFALQHTCPKK</sequence>
<reference evidence="1" key="1">
    <citation type="submission" date="2021-01" db="EMBL/GenBank/DDBJ databases">
        <title>A chromosome-scale assembly of European eel, Anguilla anguilla.</title>
        <authorList>
            <person name="Henkel C."/>
            <person name="Jong-Raadsen S.A."/>
            <person name="Dufour S."/>
            <person name="Weltzien F.-A."/>
            <person name="Palstra A.P."/>
            <person name="Pelster B."/>
            <person name="Spaink H.P."/>
            <person name="Van Den Thillart G.E."/>
            <person name="Jansen H."/>
            <person name="Zahm M."/>
            <person name="Klopp C."/>
            <person name="Cedric C."/>
            <person name="Louis A."/>
            <person name="Berthelot C."/>
            <person name="Parey E."/>
            <person name="Roest Crollius H."/>
            <person name="Montfort J."/>
            <person name="Robinson-Rechavi M."/>
            <person name="Bucao C."/>
            <person name="Bouchez O."/>
            <person name="Gislard M."/>
            <person name="Lluch J."/>
            <person name="Milhes M."/>
            <person name="Lampietro C."/>
            <person name="Lopez Roques C."/>
            <person name="Donnadieu C."/>
            <person name="Braasch I."/>
            <person name="Desvignes T."/>
            <person name="Postlethwait J."/>
            <person name="Bobe J."/>
            <person name="Guiguen Y."/>
            <person name="Dirks R."/>
        </authorList>
    </citation>
    <scope>NUCLEOTIDE SEQUENCE</scope>
    <source>
        <strain evidence="1">Tag_6206</strain>
        <tissue evidence="1">Liver</tissue>
    </source>
</reference>
<organism evidence="1 2">
    <name type="scientific">Anguilla anguilla</name>
    <name type="common">European freshwater eel</name>
    <name type="synonym">Muraena anguilla</name>
    <dbReference type="NCBI Taxonomy" id="7936"/>
    <lineage>
        <taxon>Eukaryota</taxon>
        <taxon>Metazoa</taxon>
        <taxon>Chordata</taxon>
        <taxon>Craniata</taxon>
        <taxon>Vertebrata</taxon>
        <taxon>Euteleostomi</taxon>
        <taxon>Actinopterygii</taxon>
        <taxon>Neopterygii</taxon>
        <taxon>Teleostei</taxon>
        <taxon>Anguilliformes</taxon>
        <taxon>Anguillidae</taxon>
        <taxon>Anguilla</taxon>
    </lineage>
</organism>
<comment type="caution">
    <text evidence="1">The sequence shown here is derived from an EMBL/GenBank/DDBJ whole genome shotgun (WGS) entry which is preliminary data.</text>
</comment>
<evidence type="ECO:0000313" key="1">
    <source>
        <dbReference type="EMBL" id="KAG5845021.1"/>
    </source>
</evidence>
<keyword evidence="2" id="KW-1185">Reference proteome</keyword>